<dbReference type="Gene3D" id="3.40.50.261">
    <property type="entry name" value="Succinyl-CoA synthetase domains"/>
    <property type="match status" value="1"/>
</dbReference>
<evidence type="ECO:0000313" key="14">
    <source>
        <dbReference type="Proteomes" id="UP000825134"/>
    </source>
</evidence>
<keyword evidence="9" id="KW-0812">Transmembrane</keyword>
<evidence type="ECO:0000256" key="3">
    <source>
        <dbReference type="ARBA" id="ARBA00022598"/>
    </source>
</evidence>
<comment type="subunit">
    <text evidence="7">Heterotetramer of two alpha and two beta subunits.</text>
</comment>
<dbReference type="SUPFAM" id="SSF52210">
    <property type="entry name" value="Succinyl-CoA synthetase domains"/>
    <property type="match status" value="1"/>
</dbReference>
<dbReference type="EMBL" id="CP063185">
    <property type="protein sequence ID" value="QYC74808.1"/>
    <property type="molecule type" value="Genomic_DNA"/>
</dbReference>
<reference evidence="12" key="2">
    <citation type="journal article" date="2021" name="Front. Microbiol.">
        <title>Generation of Tetracycline and Rifamycin Resistant Chlamydia Suis Recombinants.</title>
        <authorList>
            <person name="Marti H."/>
            <person name="Bommana S."/>
            <person name="Read T.D."/>
            <person name="Pesch T."/>
            <person name="Prahauser B."/>
            <person name="Dean D."/>
            <person name="Borel N."/>
        </authorList>
    </citation>
    <scope>NUCLEOTIDE SEQUENCE</scope>
    <source>
        <strain evidence="12">208.1</strain>
    </source>
</reference>
<dbReference type="FunFam" id="3.40.50.261:FF:000001">
    <property type="entry name" value="Succinate--CoA ligase [ADP-forming] subunit beta"/>
    <property type="match status" value="1"/>
</dbReference>
<dbReference type="PANTHER" id="PTHR11815:SF10">
    <property type="entry name" value="SUCCINATE--COA LIGASE [GDP-FORMING] SUBUNIT BETA, MITOCHONDRIAL"/>
    <property type="match status" value="1"/>
</dbReference>
<comment type="function">
    <text evidence="7">Succinyl-CoA synthetase functions in the citric acid cycle (TCA), coupling the hydrolysis of succinyl-CoA to the synthesis of either ATP or GTP and thus represents the only step of substrate-level phosphorylation in the TCA. The beta subunit provides nucleotide specificity of the enzyme and binds the substrate succinate, while the binding sites for coenzyme A and phosphate are found in the alpha subunit.</text>
</comment>
<dbReference type="Pfam" id="PF08442">
    <property type="entry name" value="ATP-grasp_2"/>
    <property type="match status" value="1"/>
</dbReference>
<dbReference type="InterPro" id="IPR005809">
    <property type="entry name" value="Succ_CoA_ligase-like_bsu"/>
</dbReference>
<feature type="binding site" evidence="7">
    <location>
        <position position="264"/>
    </location>
    <ligand>
        <name>substrate</name>
        <note>ligand shared with subunit alpha</note>
    </ligand>
</feature>
<organism evidence="12 14">
    <name type="scientific">Chlamydia suis</name>
    <dbReference type="NCBI Taxonomy" id="83559"/>
    <lineage>
        <taxon>Bacteria</taxon>
        <taxon>Pseudomonadati</taxon>
        <taxon>Chlamydiota</taxon>
        <taxon>Chlamydiia</taxon>
        <taxon>Chlamydiales</taxon>
        <taxon>Chlamydiaceae</taxon>
        <taxon>Chlamydia/Chlamydophila group</taxon>
        <taxon>Chlamydia</taxon>
    </lineage>
</organism>
<sequence length="386" mass="42223">MHLHEYQAKDLLTSYQLPIPSYHVVASVPEAEAAIQAEQWRTGVVKAQVHAGGRGKNGGVIIACSPEDLLAATDQLLHMQFSSNQTAGRSLPVNKVLISPLIEIVAEYYLAIVVDRKHRCPVMMLSKAGGMDIEEIAEKQPELLLTIKLPSSKKIYDYQLRRIAKFMEWDKPIADQGNRIICKLLQCFYDNDISLLEINPLVLTADRSLVILDAKITIDDNALYRHPQLVNYYDPSQENIRDVLAKQLGLSYIALEGTIGCLVNGAGLAMSTLDILKLYGGSAANFLDVGGSASEKQIQEAISLVLSDKSVRVLFIHIFGGIMDCSVVAAGLVSAMQGQREHVPTVIRLEGTNVDKGRDIILKAGIPCEFVASMSEGAELAVKLSR</sequence>
<keyword evidence="9" id="KW-1133">Transmembrane helix</keyword>
<feature type="binding site" evidence="7">
    <location>
        <position position="107"/>
    </location>
    <ligand>
        <name>ATP</name>
        <dbReference type="ChEBI" id="CHEBI:30616"/>
    </ligand>
</feature>
<dbReference type="PIRSF" id="PIRSF001554">
    <property type="entry name" value="SucCS_beta"/>
    <property type="match status" value="1"/>
</dbReference>
<feature type="binding site" evidence="7">
    <location>
        <position position="213"/>
    </location>
    <ligand>
        <name>Mg(2+)</name>
        <dbReference type="ChEBI" id="CHEBI:18420"/>
    </ligand>
</feature>
<dbReference type="EMBL" id="CP035278">
    <property type="protein sequence ID" value="QHP83103.1"/>
    <property type="molecule type" value="Genomic_DNA"/>
</dbReference>
<dbReference type="GO" id="GO:0005829">
    <property type="term" value="C:cytosol"/>
    <property type="evidence" value="ECO:0007669"/>
    <property type="project" value="TreeGrafter"/>
</dbReference>
<keyword evidence="7 8" id="KW-0067">ATP-binding</keyword>
<dbReference type="PROSITE" id="PS01217">
    <property type="entry name" value="SUCCINYL_COA_LIG_3"/>
    <property type="match status" value="1"/>
</dbReference>
<comment type="pathway">
    <text evidence="7">Carbohydrate metabolism; tricarboxylic acid cycle; succinate from succinyl-CoA (ligase route): step 1/1.</text>
</comment>
<keyword evidence="4 7" id="KW-0479">Metal-binding</keyword>
<dbReference type="FunFam" id="3.30.470.20:FF:000002">
    <property type="entry name" value="Succinate--CoA ligase [ADP-forming] subunit beta"/>
    <property type="match status" value="1"/>
</dbReference>
<evidence type="ECO:0000313" key="11">
    <source>
        <dbReference type="EMBL" id="QHP83103.1"/>
    </source>
</evidence>
<dbReference type="EC" id="6.2.1.5" evidence="7"/>
<dbReference type="GO" id="GO:0042709">
    <property type="term" value="C:succinate-CoA ligase complex"/>
    <property type="evidence" value="ECO:0007669"/>
    <property type="project" value="TreeGrafter"/>
</dbReference>
<comment type="caution">
    <text evidence="7">Lacks conserved residue(s) required for the propagation of feature annotation.</text>
</comment>
<keyword evidence="9" id="KW-0472">Membrane</keyword>
<feature type="binding site" evidence="7">
    <location>
        <position position="102"/>
    </location>
    <ligand>
        <name>ATP</name>
        <dbReference type="ChEBI" id="CHEBI:30616"/>
    </ligand>
</feature>
<keyword evidence="2 7" id="KW-0816">Tricarboxylic acid cycle</keyword>
<feature type="binding site" evidence="7">
    <location>
        <position position="199"/>
    </location>
    <ligand>
        <name>Mg(2+)</name>
        <dbReference type="ChEBI" id="CHEBI:18420"/>
    </ligand>
</feature>
<gene>
    <name evidence="7 12" type="primary">sucC</name>
    <name evidence="11" type="ORF">Chls_228</name>
    <name evidence="12" type="ORF">INQ84_02315</name>
</gene>
<dbReference type="GO" id="GO:0006099">
    <property type="term" value="P:tricarboxylic acid cycle"/>
    <property type="evidence" value="ECO:0007669"/>
    <property type="project" value="UniProtKB-UniRule"/>
</dbReference>
<evidence type="ECO:0000259" key="10">
    <source>
        <dbReference type="PROSITE" id="PS50975"/>
    </source>
</evidence>
<dbReference type="InterPro" id="IPR016102">
    <property type="entry name" value="Succinyl-CoA_synth-like"/>
</dbReference>
<dbReference type="AlphaFoldDB" id="A0AAQ0ERM3"/>
<dbReference type="GO" id="GO:0006104">
    <property type="term" value="P:succinyl-CoA metabolic process"/>
    <property type="evidence" value="ECO:0007669"/>
    <property type="project" value="TreeGrafter"/>
</dbReference>
<evidence type="ECO:0000256" key="2">
    <source>
        <dbReference type="ARBA" id="ARBA00022532"/>
    </source>
</evidence>
<comment type="catalytic activity">
    <reaction evidence="7">
        <text>succinate + ATP + CoA = succinyl-CoA + ADP + phosphate</text>
        <dbReference type="Rhea" id="RHEA:17661"/>
        <dbReference type="ChEBI" id="CHEBI:30031"/>
        <dbReference type="ChEBI" id="CHEBI:30616"/>
        <dbReference type="ChEBI" id="CHEBI:43474"/>
        <dbReference type="ChEBI" id="CHEBI:57287"/>
        <dbReference type="ChEBI" id="CHEBI:57292"/>
        <dbReference type="ChEBI" id="CHEBI:456216"/>
        <dbReference type="EC" id="6.2.1.5"/>
    </reaction>
</comment>
<keyword evidence="3 7" id="KW-0436">Ligase</keyword>
<evidence type="ECO:0000256" key="7">
    <source>
        <dbReference type="HAMAP-Rule" id="MF_00558"/>
    </source>
</evidence>
<evidence type="ECO:0000256" key="4">
    <source>
        <dbReference type="ARBA" id="ARBA00022723"/>
    </source>
</evidence>
<dbReference type="GO" id="GO:0000287">
    <property type="term" value="F:magnesium ion binding"/>
    <property type="evidence" value="ECO:0007669"/>
    <property type="project" value="UniProtKB-UniRule"/>
</dbReference>
<feature type="binding site" evidence="7">
    <location>
        <begin position="321"/>
        <end position="323"/>
    </location>
    <ligand>
        <name>substrate</name>
        <note>ligand shared with subunit alpha</note>
    </ligand>
</feature>
<dbReference type="HAMAP" id="MF_00558">
    <property type="entry name" value="Succ_CoA_beta"/>
    <property type="match status" value="1"/>
</dbReference>
<keyword evidence="13" id="KW-1185">Reference proteome</keyword>
<keyword evidence="5 7" id="KW-0547">Nucleotide-binding</keyword>
<dbReference type="InterPro" id="IPR013650">
    <property type="entry name" value="ATP-grasp_succ-CoA_synth-type"/>
</dbReference>
<feature type="transmembrane region" description="Helical" evidence="9">
    <location>
        <begin position="314"/>
        <end position="333"/>
    </location>
</feature>
<dbReference type="RefSeq" id="WP_080122666.1">
    <property type="nucleotide sequence ID" value="NZ_CP035278.1"/>
</dbReference>
<dbReference type="PANTHER" id="PTHR11815">
    <property type="entry name" value="SUCCINYL-COA SYNTHETASE BETA CHAIN"/>
    <property type="match status" value="1"/>
</dbReference>
<dbReference type="GO" id="GO:0005524">
    <property type="term" value="F:ATP binding"/>
    <property type="evidence" value="ECO:0007669"/>
    <property type="project" value="UniProtKB-UniRule"/>
</dbReference>
<dbReference type="NCBIfam" id="TIGR01016">
    <property type="entry name" value="sucCoAbeta"/>
    <property type="match status" value="1"/>
</dbReference>
<dbReference type="SUPFAM" id="SSF56059">
    <property type="entry name" value="Glutathione synthetase ATP-binding domain-like"/>
    <property type="match status" value="1"/>
</dbReference>
<dbReference type="InterPro" id="IPR005811">
    <property type="entry name" value="SUCC_ACL_C"/>
</dbReference>
<dbReference type="Gene3D" id="3.30.1490.20">
    <property type="entry name" value="ATP-grasp fold, A domain"/>
    <property type="match status" value="1"/>
</dbReference>
<protein>
    <recommendedName>
        <fullName evidence="7">Succinate--CoA ligase [ADP-forming] subunit beta</fullName>
        <ecNumber evidence="7">6.2.1.5</ecNumber>
    </recommendedName>
    <alternativeName>
        <fullName evidence="7">Succinyl-CoA synthetase subunit beta</fullName>
        <shortName evidence="7">SCS-beta</shortName>
    </alternativeName>
</protein>
<evidence type="ECO:0000256" key="9">
    <source>
        <dbReference type="SAM" id="Phobius"/>
    </source>
</evidence>
<dbReference type="Proteomes" id="UP000512184">
    <property type="component" value="Chromosome"/>
</dbReference>
<dbReference type="NCBIfam" id="NF001913">
    <property type="entry name" value="PRK00696.1"/>
    <property type="match status" value="1"/>
</dbReference>
<dbReference type="PROSITE" id="PS50975">
    <property type="entry name" value="ATP_GRASP"/>
    <property type="match status" value="1"/>
</dbReference>
<accession>A0AAQ0ERM3</accession>
<evidence type="ECO:0000313" key="12">
    <source>
        <dbReference type="EMBL" id="QYC74808.1"/>
    </source>
</evidence>
<feature type="binding site" evidence="7">
    <location>
        <position position="46"/>
    </location>
    <ligand>
        <name>ATP</name>
        <dbReference type="ChEBI" id="CHEBI:30616"/>
    </ligand>
</feature>
<dbReference type="Gene3D" id="3.30.470.20">
    <property type="entry name" value="ATP-grasp fold, B domain"/>
    <property type="match status" value="1"/>
</dbReference>
<evidence type="ECO:0000256" key="5">
    <source>
        <dbReference type="ARBA" id="ARBA00022741"/>
    </source>
</evidence>
<dbReference type="GO" id="GO:0004775">
    <property type="term" value="F:succinate-CoA ligase (ADP-forming) activity"/>
    <property type="evidence" value="ECO:0007669"/>
    <property type="project" value="UniProtKB-UniRule"/>
</dbReference>
<evidence type="ECO:0000256" key="6">
    <source>
        <dbReference type="ARBA" id="ARBA00022842"/>
    </source>
</evidence>
<dbReference type="InterPro" id="IPR011761">
    <property type="entry name" value="ATP-grasp"/>
</dbReference>
<comment type="cofactor">
    <cofactor evidence="7">
        <name>Mg(2+)</name>
        <dbReference type="ChEBI" id="CHEBI:18420"/>
    </cofactor>
    <text evidence="7">Binds 1 Mg(2+) ion per subunit.</text>
</comment>
<dbReference type="Proteomes" id="UP000825134">
    <property type="component" value="Chromosome"/>
</dbReference>
<reference evidence="11 13" key="1">
    <citation type="submission" date="2019-01" db="EMBL/GenBank/DDBJ databases">
        <title>Whole genome sequencing and annotation enables comparative genome analysis that reveals unique features of the Chlamydia suis R19 Genome.</title>
        <authorList>
            <person name="Dimond Z.E."/>
        </authorList>
    </citation>
    <scope>NUCLEOTIDE SEQUENCE [LARGE SCALE GENOMIC DNA]</scope>
    <source>
        <strain evidence="11 13">R19</strain>
    </source>
</reference>
<name>A0AAQ0ERM3_9CHLA</name>
<keyword evidence="6 7" id="KW-0460">Magnesium</keyword>
<dbReference type="InterPro" id="IPR013815">
    <property type="entry name" value="ATP_grasp_subdomain_1"/>
</dbReference>
<evidence type="ECO:0000313" key="13">
    <source>
        <dbReference type="Proteomes" id="UP000512184"/>
    </source>
</evidence>
<feature type="domain" description="ATP-grasp" evidence="10">
    <location>
        <begin position="9"/>
        <end position="227"/>
    </location>
</feature>
<evidence type="ECO:0000256" key="8">
    <source>
        <dbReference type="PROSITE-ProRule" id="PRU00409"/>
    </source>
</evidence>
<comment type="catalytic activity">
    <reaction evidence="7">
        <text>GTP + succinate + CoA = succinyl-CoA + GDP + phosphate</text>
        <dbReference type="Rhea" id="RHEA:22120"/>
        <dbReference type="ChEBI" id="CHEBI:30031"/>
        <dbReference type="ChEBI" id="CHEBI:37565"/>
        <dbReference type="ChEBI" id="CHEBI:43474"/>
        <dbReference type="ChEBI" id="CHEBI:57287"/>
        <dbReference type="ChEBI" id="CHEBI:57292"/>
        <dbReference type="ChEBI" id="CHEBI:58189"/>
    </reaction>
</comment>
<feature type="binding site" evidence="7">
    <location>
        <begin position="53"/>
        <end position="55"/>
    </location>
    <ligand>
        <name>ATP</name>
        <dbReference type="ChEBI" id="CHEBI:30616"/>
    </ligand>
</feature>
<dbReference type="InterPro" id="IPR017866">
    <property type="entry name" value="Succ-CoA_synthase_bsu_CS"/>
</dbReference>
<evidence type="ECO:0000256" key="1">
    <source>
        <dbReference type="ARBA" id="ARBA00009182"/>
    </source>
</evidence>
<dbReference type="Pfam" id="PF00549">
    <property type="entry name" value="Ligase_CoA"/>
    <property type="match status" value="1"/>
</dbReference>
<proteinExistence type="inferred from homology"/>
<comment type="similarity">
    <text evidence="1 7">Belongs to the succinate/malate CoA ligase beta subunit family.</text>
</comment>